<dbReference type="GeneID" id="26040005"/>
<proteinExistence type="predicted"/>
<sequence length="190" mass="22183">MSSKSSNIKFLEFKNILLDARHIEMNSNKICSSPPPPPPSPSSIDTDNDENDFDNLCEYIVFLNVKEAFFVNFNVVSDMSLETLTMHIYDNIKFKVDNVLQTRPPADFSKFIFNEYDNNKSITIVLHKDAKIIVAKCIRFYEKYHQRISGFMDFKNRHQPVNDDGNDKRLTADERAKVDREYEIKLLEMT</sequence>
<accession>A0A0M3WP93</accession>
<evidence type="ECO:0000256" key="1">
    <source>
        <dbReference type="SAM" id="MobiDB-lite"/>
    </source>
</evidence>
<dbReference type="OrthoDB" id="19330at10239"/>
<name>A0A0M3WP93_9ABAC</name>
<dbReference type="KEGG" id="vg:26040005"/>
<evidence type="ECO:0000313" key="2">
    <source>
        <dbReference type="EMBL" id="AKN80632.1"/>
    </source>
</evidence>
<organism evidence="2 3">
    <name type="scientific">Perigonia lusca single nucleopolyhedrovirus</name>
    <dbReference type="NCBI Taxonomy" id="1675865"/>
    <lineage>
        <taxon>Viruses</taxon>
        <taxon>Viruses incertae sedis</taxon>
        <taxon>Naldaviricetes</taxon>
        <taxon>Lefavirales</taxon>
        <taxon>Baculoviridae</taxon>
        <taxon>Alphabaculovirus</taxon>
        <taxon>Alphabaculovirus peluscae</taxon>
        <taxon>Perigonia lusca nucleopolyhedrovirus</taxon>
    </lineage>
</organism>
<dbReference type="InterPro" id="IPR009264">
    <property type="entry name" value="AcMNPV_Orf57"/>
</dbReference>
<dbReference type="Pfam" id="PF06033">
    <property type="entry name" value="DUF918"/>
    <property type="match status" value="1"/>
</dbReference>
<reference evidence="2 3" key="1">
    <citation type="journal article" date="2016" name="Sci. Rep.">
        <title>Genome sequence of Perigonia lusca single nucleopolyhedrovirus: insights into the evolution of a nucleotide metabolism enzyme in the family Baculoviridae.</title>
        <authorList>
            <person name="Ardisson-Araujo D.M."/>
            <person name="Lima R.N."/>
            <person name="Melo F.L."/>
            <person name="Clem R.J."/>
            <person name="Huang N."/>
            <person name="Bao S.N."/>
            <person name="Sosa-Gomez D.R."/>
            <person name="Ribeiro B.M."/>
        </authorList>
    </citation>
    <scope>NUCLEOTIDE SEQUENCE [LARGE SCALE GENOMIC DNA]</scope>
</reference>
<dbReference type="Proteomes" id="UP000204667">
    <property type="component" value="Segment"/>
</dbReference>
<evidence type="ECO:0000313" key="3">
    <source>
        <dbReference type="Proteomes" id="UP000204667"/>
    </source>
</evidence>
<gene>
    <name evidence="2" type="primary">PeluOrf-45</name>
</gene>
<protein>
    <submittedName>
        <fullName evidence="2">Uncharacterized protein</fullName>
    </submittedName>
</protein>
<keyword evidence="3" id="KW-1185">Reference proteome</keyword>
<dbReference type="RefSeq" id="YP_009165645.1">
    <property type="nucleotide sequence ID" value="NC_027923.1"/>
</dbReference>
<feature type="region of interest" description="Disordered" evidence="1">
    <location>
        <begin position="28"/>
        <end position="47"/>
    </location>
</feature>
<dbReference type="EMBL" id="KM596836">
    <property type="protein sequence ID" value="AKN80632.1"/>
    <property type="molecule type" value="Genomic_DNA"/>
</dbReference>